<evidence type="ECO:0000313" key="3">
    <source>
        <dbReference type="Proteomes" id="UP000785679"/>
    </source>
</evidence>
<comment type="caution">
    <text evidence="2">The sequence shown here is derived from an EMBL/GenBank/DDBJ whole genome shotgun (WGS) entry which is preliminary data.</text>
</comment>
<feature type="compositionally biased region" description="Basic and acidic residues" evidence="1">
    <location>
        <begin position="1134"/>
        <end position="1150"/>
    </location>
</feature>
<feature type="region of interest" description="Disordered" evidence="1">
    <location>
        <begin position="816"/>
        <end position="861"/>
    </location>
</feature>
<feature type="region of interest" description="Disordered" evidence="1">
    <location>
        <begin position="1099"/>
        <end position="1158"/>
    </location>
</feature>
<evidence type="ECO:0000313" key="2">
    <source>
        <dbReference type="EMBL" id="TNV85457.1"/>
    </source>
</evidence>
<feature type="region of interest" description="Disordered" evidence="1">
    <location>
        <begin position="523"/>
        <end position="549"/>
    </location>
</feature>
<gene>
    <name evidence="2" type="ORF">FGO68_gene15661</name>
</gene>
<feature type="compositionally biased region" description="Low complexity" evidence="1">
    <location>
        <begin position="825"/>
        <end position="835"/>
    </location>
</feature>
<feature type="compositionally biased region" description="Polar residues" evidence="1">
    <location>
        <begin position="523"/>
        <end position="546"/>
    </location>
</feature>
<protein>
    <submittedName>
        <fullName evidence="2">Uncharacterized protein</fullName>
    </submittedName>
</protein>
<feature type="compositionally biased region" description="Polar residues" evidence="1">
    <location>
        <begin position="656"/>
        <end position="666"/>
    </location>
</feature>
<feature type="compositionally biased region" description="Polar residues" evidence="1">
    <location>
        <begin position="836"/>
        <end position="845"/>
    </location>
</feature>
<feature type="region of interest" description="Disordered" evidence="1">
    <location>
        <begin position="1"/>
        <end position="41"/>
    </location>
</feature>
<feature type="compositionally biased region" description="Basic and acidic residues" evidence="1">
    <location>
        <begin position="1100"/>
        <end position="1125"/>
    </location>
</feature>
<feature type="region of interest" description="Disordered" evidence="1">
    <location>
        <begin position="399"/>
        <end position="444"/>
    </location>
</feature>
<evidence type="ECO:0000256" key="1">
    <source>
        <dbReference type="SAM" id="MobiDB-lite"/>
    </source>
</evidence>
<name>A0A8J8T7L7_HALGN</name>
<feature type="compositionally biased region" description="Polar residues" evidence="1">
    <location>
        <begin position="1"/>
        <end position="19"/>
    </location>
</feature>
<organism evidence="2 3">
    <name type="scientific">Halteria grandinella</name>
    <dbReference type="NCBI Taxonomy" id="5974"/>
    <lineage>
        <taxon>Eukaryota</taxon>
        <taxon>Sar</taxon>
        <taxon>Alveolata</taxon>
        <taxon>Ciliophora</taxon>
        <taxon>Intramacronucleata</taxon>
        <taxon>Spirotrichea</taxon>
        <taxon>Stichotrichia</taxon>
        <taxon>Sporadotrichida</taxon>
        <taxon>Halteriidae</taxon>
        <taxon>Halteria</taxon>
    </lineage>
</organism>
<accession>A0A8J8T7L7</accession>
<feature type="compositionally biased region" description="Basic and acidic residues" evidence="1">
    <location>
        <begin position="846"/>
        <end position="861"/>
    </location>
</feature>
<feature type="compositionally biased region" description="Low complexity" evidence="1">
    <location>
        <begin position="419"/>
        <end position="429"/>
    </location>
</feature>
<reference evidence="2" key="1">
    <citation type="submission" date="2019-06" db="EMBL/GenBank/DDBJ databases">
        <authorList>
            <person name="Zheng W."/>
        </authorList>
    </citation>
    <scope>NUCLEOTIDE SEQUENCE</scope>
    <source>
        <strain evidence="2">QDHG01</strain>
    </source>
</reference>
<feature type="compositionally biased region" description="Basic and acidic residues" evidence="1">
    <location>
        <begin position="430"/>
        <end position="444"/>
    </location>
</feature>
<feature type="region of interest" description="Disordered" evidence="1">
    <location>
        <begin position="647"/>
        <end position="666"/>
    </location>
</feature>
<dbReference type="AlphaFoldDB" id="A0A8J8T7L7"/>
<feature type="region of interest" description="Disordered" evidence="1">
    <location>
        <begin position="232"/>
        <end position="259"/>
    </location>
</feature>
<proteinExistence type="predicted"/>
<sequence>MQPNSHPKTQQRQHPQQAAYSGKGYQVQLKNSSNSNKSKKQRVINIHIDAKHKKVEQTLGAHQDDQLEPINIELTRKFDVLHPQLPPPNNLNASYNSDFRTPFLGSSQHASKIESFNERLSPPQKHHQSPQMLSGADKLINGGLHIMSVEGGGGFDKDAFQSIEQFNSLDALPETEIIEESKHGSILRSSDIQERPAAHDGQDIKDRIDQQNVCNMMGSFAGENTAIKVKSAQSKIKPQHQRRQATDRDLTSSEKPIKSGPAIVPRLNLQAVTQTKQQELLPIRTLNLAKIFDQQKAYPSQVSPQASHQNYNQRQPMVLHYQQQRNLSVKPTHQPTMYHNQSSTDQNHINNNQNSTMMYSPISADGVQSQSTIKNILKSFSQKQQSKLEAVSKFVNEKSAGSRIMKHDQSTGMGNILQSSSSFRSSSESQKSRESSEGRLSFERDQIMISTSENQLVSLQIETKRVDNIDENALMSLPSSERSDVINYDQIKVRTLGDQISNLHSQQTFQQVQTIQRAHLAQQSYNEQKDQQFSGTANASSKQLTSHSKDPHFSLLSPNDLILQNYNTLASGLLHPTQAPTFYMGSHSKKLDFASRVTPAFKQSHAYVTNSLQNRQRIYDEAPLQLNFNSNHNPSWQNGTNAMMKIDEGDSRDEQPGQTSENQTQGIAAASILETSEGRVKDHINMQDRILVKKAPMSYTLNTRHAGVKQNPRRVEQDEIIVTQEKDRPNVYHIIAPKRKRKTVDSNQFSKSIKKSLPRFYLNTVENVQDHIKLKYQQIHSKGPQYSNKSSEQLADYQRNAYIPVNSQPTIIQQQDLEQYDEQDSSGTSSEQSSDNISRSQSQYADQERYMETHEEVRENDVGLLSLDDTRRGTEHCGDTKNCIFEESTSLHNHSLVIGTPIHPPLLADHVNTRCFLSSQKAIQNQEKIKHRNIGVVQKVLEGGNLFERISSDHSRSQERLNVSQINEGVVYTKNGYGRSYQIRPDPFYQNTSNINDESVRGQSHHQGMSHASINRHQNAHFNPQIISRANQPFHYTTLNPYNYQHSTHQMSIPVQFLHIDFPNQQAIPYSQSQKYIPLYNQRSGANRSTLQIRNNIQHNKKESRQKDEMAGYRPVHTEEVDKKVGLIVNDGQRNAKDQRPASQDRRAQSDNKNCSIF</sequence>
<dbReference type="EMBL" id="RRYP01001822">
    <property type="protein sequence ID" value="TNV85457.1"/>
    <property type="molecule type" value="Genomic_DNA"/>
</dbReference>
<feature type="compositionally biased region" description="Basic and acidic residues" evidence="1">
    <location>
        <begin position="244"/>
        <end position="257"/>
    </location>
</feature>
<keyword evidence="3" id="KW-1185">Reference proteome</keyword>
<dbReference type="Proteomes" id="UP000785679">
    <property type="component" value="Unassembled WGS sequence"/>
</dbReference>